<dbReference type="AlphaFoldDB" id="A0A1L8T8F1"/>
<accession>A0A1L8T8F1</accession>
<sequence>MRSRKTPEQQQAWKELLLLINDPEWYLDKVKTKRHKELIEILEPEEQYDPREQESIRLQRYLDARPGMEADIADMLRNGLIYLEIRKKYRIDPKIFSLVRKKHGIEKHGCVKKPSKRELEVCYCQYGLRATVTKFNVSKATIYKWLASYKIPTNKTIQNSKTR</sequence>
<dbReference type="RefSeq" id="WP_071858866.1">
    <property type="nucleotide sequence ID" value="NZ_JXKQ01000044.1"/>
</dbReference>
<organism evidence="1 2">
    <name type="scientific">Enterococcus hermanniensis</name>
    <dbReference type="NCBI Taxonomy" id="249189"/>
    <lineage>
        <taxon>Bacteria</taxon>
        <taxon>Bacillati</taxon>
        <taxon>Bacillota</taxon>
        <taxon>Bacilli</taxon>
        <taxon>Lactobacillales</taxon>
        <taxon>Enterococcaceae</taxon>
        <taxon>Enterococcus</taxon>
    </lineage>
</organism>
<dbReference type="OrthoDB" id="2188009at2"/>
<evidence type="ECO:0000313" key="1">
    <source>
        <dbReference type="EMBL" id="OJG40442.1"/>
    </source>
</evidence>
<gene>
    <name evidence="1" type="ORF">RV04_GL001814</name>
</gene>
<reference evidence="1 2" key="1">
    <citation type="submission" date="2014-12" db="EMBL/GenBank/DDBJ databases">
        <title>Draft genome sequences of 29 type strains of Enterococci.</title>
        <authorList>
            <person name="Zhong Z."/>
            <person name="Sun Z."/>
            <person name="Liu W."/>
            <person name="Zhang W."/>
            <person name="Zhang H."/>
        </authorList>
    </citation>
    <scope>NUCLEOTIDE SEQUENCE [LARGE SCALE GENOMIC DNA]</scope>
    <source>
        <strain evidence="1 2">DSM 17122</strain>
    </source>
</reference>
<dbReference type="Proteomes" id="UP000182077">
    <property type="component" value="Unassembled WGS sequence"/>
</dbReference>
<protein>
    <submittedName>
        <fullName evidence="1">Uncharacterized protein</fullName>
    </submittedName>
</protein>
<comment type="caution">
    <text evidence="1">The sequence shown here is derived from an EMBL/GenBank/DDBJ whole genome shotgun (WGS) entry which is preliminary data.</text>
</comment>
<dbReference type="EMBL" id="JXKQ01000044">
    <property type="protein sequence ID" value="OJG40442.1"/>
    <property type="molecule type" value="Genomic_DNA"/>
</dbReference>
<name>A0A1L8T8F1_9ENTE</name>
<evidence type="ECO:0000313" key="2">
    <source>
        <dbReference type="Proteomes" id="UP000182077"/>
    </source>
</evidence>
<proteinExistence type="predicted"/>
<keyword evidence="2" id="KW-1185">Reference proteome</keyword>